<dbReference type="Proteomes" id="UP001162162">
    <property type="component" value="Unassembled WGS sequence"/>
</dbReference>
<evidence type="ECO:0000313" key="2">
    <source>
        <dbReference type="EMBL" id="KAJ8962631.1"/>
    </source>
</evidence>
<comment type="caution">
    <text evidence="2">The sequence shown here is derived from an EMBL/GenBank/DDBJ whole genome shotgun (WGS) entry which is preliminary data.</text>
</comment>
<evidence type="ECO:0000313" key="3">
    <source>
        <dbReference type="Proteomes" id="UP001162162"/>
    </source>
</evidence>
<proteinExistence type="predicted"/>
<feature type="transmembrane region" description="Helical" evidence="1">
    <location>
        <begin position="33"/>
        <end position="52"/>
    </location>
</feature>
<keyword evidence="1" id="KW-0472">Membrane</keyword>
<accession>A0AAV8ZGZ5</accession>
<sequence length="120" mass="14015">MSLFKIQWLRRFIRRNTNPVPVDRAALWKNRLAVAYMLIAWNGFGIVAYMIYNGKADWAKYYGLKSEEELKMSPAQQWTKTLGIKDAVVYRVSGVNVSRYEVHNDAEDLKKQKQTNNINT</sequence>
<evidence type="ECO:0000256" key="1">
    <source>
        <dbReference type="SAM" id="Phobius"/>
    </source>
</evidence>
<keyword evidence="1" id="KW-0812">Transmembrane</keyword>
<keyword evidence="3" id="KW-1185">Reference proteome</keyword>
<protein>
    <submittedName>
        <fullName evidence="2">Uncharacterized protein</fullName>
    </submittedName>
</protein>
<gene>
    <name evidence="2" type="ORF">NQ318_001024</name>
</gene>
<organism evidence="2 3">
    <name type="scientific">Aromia moschata</name>
    <dbReference type="NCBI Taxonomy" id="1265417"/>
    <lineage>
        <taxon>Eukaryota</taxon>
        <taxon>Metazoa</taxon>
        <taxon>Ecdysozoa</taxon>
        <taxon>Arthropoda</taxon>
        <taxon>Hexapoda</taxon>
        <taxon>Insecta</taxon>
        <taxon>Pterygota</taxon>
        <taxon>Neoptera</taxon>
        <taxon>Endopterygota</taxon>
        <taxon>Coleoptera</taxon>
        <taxon>Polyphaga</taxon>
        <taxon>Cucujiformia</taxon>
        <taxon>Chrysomeloidea</taxon>
        <taxon>Cerambycidae</taxon>
        <taxon>Cerambycinae</taxon>
        <taxon>Callichromatini</taxon>
        <taxon>Aromia</taxon>
    </lineage>
</organism>
<dbReference type="EMBL" id="JAPWTK010000002">
    <property type="protein sequence ID" value="KAJ8962631.1"/>
    <property type="molecule type" value="Genomic_DNA"/>
</dbReference>
<keyword evidence="1" id="KW-1133">Transmembrane helix</keyword>
<dbReference type="AlphaFoldDB" id="A0AAV8ZGZ5"/>
<name>A0AAV8ZGZ5_9CUCU</name>
<reference evidence="2" key="1">
    <citation type="journal article" date="2023" name="Insect Mol. Biol.">
        <title>Genome sequencing provides insights into the evolution of gene families encoding plant cell wall-degrading enzymes in longhorned beetles.</title>
        <authorList>
            <person name="Shin N.R."/>
            <person name="Okamura Y."/>
            <person name="Kirsch R."/>
            <person name="Pauchet Y."/>
        </authorList>
    </citation>
    <scope>NUCLEOTIDE SEQUENCE</scope>
    <source>
        <strain evidence="2">AMC_N1</strain>
    </source>
</reference>